<proteinExistence type="predicted"/>
<evidence type="ECO:0000256" key="2">
    <source>
        <dbReference type="ARBA" id="ARBA00023015"/>
    </source>
</evidence>
<dbReference type="EMBL" id="QFZK01000004">
    <property type="protein sequence ID" value="RFO97192.1"/>
    <property type="molecule type" value="Genomic_DNA"/>
</dbReference>
<dbReference type="SUPFAM" id="SSF46785">
    <property type="entry name" value="Winged helix' DNA-binding domain"/>
    <property type="match status" value="1"/>
</dbReference>
<dbReference type="PANTHER" id="PTHR43537:SF34">
    <property type="entry name" value="PYRUVATE DEHYDROGENASE COMPLEX REPRESSOR"/>
    <property type="match status" value="1"/>
</dbReference>
<evidence type="ECO:0000313" key="9">
    <source>
        <dbReference type="Proteomes" id="UP000260665"/>
    </source>
</evidence>
<dbReference type="Gene3D" id="1.10.10.10">
    <property type="entry name" value="Winged helix-like DNA-binding domain superfamily/Winged helix DNA-binding domain"/>
    <property type="match status" value="1"/>
</dbReference>
<dbReference type="SMART" id="SM00895">
    <property type="entry name" value="FCD"/>
    <property type="match status" value="1"/>
</dbReference>
<feature type="domain" description="HTH gntR-type" evidence="7">
    <location>
        <begin position="9"/>
        <end position="77"/>
    </location>
</feature>
<sequence length="250" mass="28085">MNQSRPAVARIADVVARDLEQRILEGSLKAGDRLPAERNLALELNVSRPTLREAIQKLASKGLLETRHGGGTVVTDRLQATFSDPWKDMLQAHPLLQSDMLEFRHMLEGEAAMLAAERATDVDLERIDTAYAAMELAYDGDDMSACIDTDVAFHQAIADASHNALIGHLVASLMQVIHGHVSDNLAHLHALPRQWEQLRAQHRAIWESVRRHASEDAMRTAREHINFVRQSMEESAKIEDRRNSALRRRS</sequence>
<dbReference type="PRINTS" id="PR00035">
    <property type="entry name" value="HTHGNTR"/>
</dbReference>
<evidence type="ECO:0000313" key="8">
    <source>
        <dbReference type="EMBL" id="RFO97192.1"/>
    </source>
</evidence>
<dbReference type="InterPro" id="IPR011711">
    <property type="entry name" value="GntR_C"/>
</dbReference>
<keyword evidence="3" id="KW-0238">DNA-binding</keyword>
<dbReference type="PANTHER" id="PTHR43537">
    <property type="entry name" value="TRANSCRIPTIONAL REGULATOR, GNTR FAMILY"/>
    <property type="match status" value="1"/>
</dbReference>
<accession>A0A3E1RDU2</accession>
<gene>
    <name evidence="8" type="ORF">DIC66_08610</name>
</gene>
<dbReference type="CDD" id="cd07377">
    <property type="entry name" value="WHTH_GntR"/>
    <property type="match status" value="1"/>
</dbReference>
<dbReference type="RefSeq" id="WP_117176135.1">
    <property type="nucleotide sequence ID" value="NZ_QFZK01000004.1"/>
</dbReference>
<keyword evidence="9" id="KW-1185">Reference proteome</keyword>
<dbReference type="GO" id="GO:0003700">
    <property type="term" value="F:DNA-binding transcription factor activity"/>
    <property type="evidence" value="ECO:0007669"/>
    <property type="project" value="InterPro"/>
</dbReference>
<organism evidence="8 9">
    <name type="scientific">Rhodoferax lacus</name>
    <dbReference type="NCBI Taxonomy" id="2184758"/>
    <lineage>
        <taxon>Bacteria</taxon>
        <taxon>Pseudomonadati</taxon>
        <taxon>Pseudomonadota</taxon>
        <taxon>Betaproteobacteria</taxon>
        <taxon>Burkholderiales</taxon>
        <taxon>Comamonadaceae</taxon>
        <taxon>Rhodoferax</taxon>
    </lineage>
</organism>
<evidence type="ECO:0000256" key="4">
    <source>
        <dbReference type="ARBA" id="ARBA00023163"/>
    </source>
</evidence>
<reference evidence="8 9" key="1">
    <citation type="submission" date="2018-05" db="EMBL/GenBank/DDBJ databases">
        <title>Rhodoferax soyangensis sp.nov., isolated from an oligotrophic freshwater lake.</title>
        <authorList>
            <person name="Park M."/>
        </authorList>
    </citation>
    <scope>NUCLEOTIDE SEQUENCE [LARGE SCALE GENOMIC DNA]</scope>
    <source>
        <strain evidence="8 9">IMCC26218</strain>
    </source>
</reference>
<dbReference type="Proteomes" id="UP000260665">
    <property type="component" value="Unassembled WGS sequence"/>
</dbReference>
<dbReference type="SMART" id="SM00345">
    <property type="entry name" value="HTH_GNTR"/>
    <property type="match status" value="1"/>
</dbReference>
<comment type="function">
    <text evidence="5">Transcriptional repressor for the pyruvate dehydrogenase complex genes aceEF and lpd.</text>
</comment>
<dbReference type="InterPro" id="IPR008920">
    <property type="entry name" value="TF_FadR/GntR_C"/>
</dbReference>
<dbReference type="OrthoDB" id="5296437at2"/>
<dbReference type="AlphaFoldDB" id="A0A3E1RDU2"/>
<dbReference type="InterPro" id="IPR000524">
    <property type="entry name" value="Tscrpt_reg_HTH_GntR"/>
</dbReference>
<dbReference type="GO" id="GO:0003677">
    <property type="term" value="F:DNA binding"/>
    <property type="evidence" value="ECO:0007669"/>
    <property type="project" value="UniProtKB-KW"/>
</dbReference>
<dbReference type="Gene3D" id="1.20.120.530">
    <property type="entry name" value="GntR ligand-binding domain-like"/>
    <property type="match status" value="1"/>
</dbReference>
<evidence type="ECO:0000256" key="3">
    <source>
        <dbReference type="ARBA" id="ARBA00023125"/>
    </source>
</evidence>
<keyword evidence="1" id="KW-0678">Repressor</keyword>
<keyword evidence="2" id="KW-0805">Transcription regulation</keyword>
<evidence type="ECO:0000256" key="5">
    <source>
        <dbReference type="ARBA" id="ARBA00037357"/>
    </source>
</evidence>
<comment type="caution">
    <text evidence="8">The sequence shown here is derived from an EMBL/GenBank/DDBJ whole genome shotgun (WGS) entry which is preliminary data.</text>
</comment>
<evidence type="ECO:0000256" key="6">
    <source>
        <dbReference type="ARBA" id="ARBA00039592"/>
    </source>
</evidence>
<dbReference type="InterPro" id="IPR036388">
    <property type="entry name" value="WH-like_DNA-bd_sf"/>
</dbReference>
<dbReference type="InterPro" id="IPR036390">
    <property type="entry name" value="WH_DNA-bd_sf"/>
</dbReference>
<evidence type="ECO:0000259" key="7">
    <source>
        <dbReference type="PROSITE" id="PS50949"/>
    </source>
</evidence>
<dbReference type="Pfam" id="PF07729">
    <property type="entry name" value="FCD"/>
    <property type="match status" value="1"/>
</dbReference>
<keyword evidence="4" id="KW-0804">Transcription</keyword>
<protein>
    <recommendedName>
        <fullName evidence="6">Pyruvate dehydrogenase complex repressor</fullName>
    </recommendedName>
</protein>
<dbReference type="SUPFAM" id="SSF48008">
    <property type="entry name" value="GntR ligand-binding domain-like"/>
    <property type="match status" value="1"/>
</dbReference>
<evidence type="ECO:0000256" key="1">
    <source>
        <dbReference type="ARBA" id="ARBA00022491"/>
    </source>
</evidence>
<name>A0A3E1RDU2_9BURK</name>
<dbReference type="PROSITE" id="PS50949">
    <property type="entry name" value="HTH_GNTR"/>
    <property type="match status" value="1"/>
</dbReference>
<dbReference type="Pfam" id="PF00392">
    <property type="entry name" value="GntR"/>
    <property type="match status" value="1"/>
</dbReference>